<feature type="compositionally biased region" description="Basic residues" evidence="23">
    <location>
        <begin position="481"/>
        <end position="496"/>
    </location>
</feature>
<dbReference type="InterPro" id="IPR004277">
    <property type="entry name" value="PSS"/>
</dbReference>
<evidence type="ECO:0000256" key="7">
    <source>
        <dbReference type="ARBA" id="ARBA00022692"/>
    </source>
</evidence>
<comment type="pathway">
    <text evidence="3">Lipid metabolism.</text>
</comment>
<keyword evidence="9 22" id="KW-1133">Transmembrane helix</keyword>
<feature type="transmembrane region" description="Helical" evidence="22">
    <location>
        <begin position="350"/>
        <end position="367"/>
    </location>
</feature>
<dbReference type="Proteomes" id="UP000677054">
    <property type="component" value="Unassembled WGS sequence"/>
</dbReference>
<keyword evidence="6 22" id="KW-0808">Transferase</keyword>
<feature type="transmembrane region" description="Helical" evidence="22">
    <location>
        <begin position="387"/>
        <end position="405"/>
    </location>
</feature>
<organism evidence="24">
    <name type="scientific">Darwinula stevensoni</name>
    <dbReference type="NCBI Taxonomy" id="69355"/>
    <lineage>
        <taxon>Eukaryota</taxon>
        <taxon>Metazoa</taxon>
        <taxon>Ecdysozoa</taxon>
        <taxon>Arthropoda</taxon>
        <taxon>Crustacea</taxon>
        <taxon>Oligostraca</taxon>
        <taxon>Ostracoda</taxon>
        <taxon>Podocopa</taxon>
        <taxon>Podocopida</taxon>
        <taxon>Darwinulocopina</taxon>
        <taxon>Darwinuloidea</taxon>
        <taxon>Darwinulidae</taxon>
        <taxon>Darwinula</taxon>
    </lineage>
</organism>
<keyword evidence="5 22" id="KW-0444">Lipid biosynthesis</keyword>
<evidence type="ECO:0000256" key="19">
    <source>
        <dbReference type="ARBA" id="ARBA00036623"/>
    </source>
</evidence>
<reference evidence="24" key="1">
    <citation type="submission" date="2020-11" db="EMBL/GenBank/DDBJ databases">
        <authorList>
            <person name="Tran Van P."/>
        </authorList>
    </citation>
    <scope>NUCLEOTIDE SEQUENCE</scope>
</reference>
<evidence type="ECO:0000256" key="23">
    <source>
        <dbReference type="SAM" id="MobiDB-lite"/>
    </source>
</evidence>
<feature type="transmembrane region" description="Helical" evidence="22">
    <location>
        <begin position="64"/>
        <end position="86"/>
    </location>
</feature>
<keyword evidence="10 22" id="KW-0443">Lipid metabolism</keyword>
<feature type="region of interest" description="Disordered" evidence="23">
    <location>
        <begin position="448"/>
        <end position="496"/>
    </location>
</feature>
<feature type="transmembrane region" description="Helical" evidence="22">
    <location>
        <begin position="128"/>
        <end position="149"/>
    </location>
</feature>
<evidence type="ECO:0000256" key="3">
    <source>
        <dbReference type="ARBA" id="ARBA00005189"/>
    </source>
</evidence>
<comment type="catalytic activity">
    <reaction evidence="18">
        <text>1-octadecanoyl-2-(4Z,7Z,10Z,13Z,16Z,19Z-docosahexaenoyl)-sn-glycero-3-phosphoethanolamine + L-serine = 1-octadecanoyl-2-(4Z,7Z,10Z,13Z,16Z,19Z-docosahexaenoyl)-sn-glycero-3-phosphoserine + ethanolamine</text>
        <dbReference type="Rhea" id="RHEA:41492"/>
        <dbReference type="ChEBI" id="CHEBI:33384"/>
        <dbReference type="ChEBI" id="CHEBI:57603"/>
        <dbReference type="ChEBI" id="CHEBI:78265"/>
        <dbReference type="ChEBI" id="CHEBI:78266"/>
    </reaction>
    <physiologicalReaction direction="left-to-right" evidence="18">
        <dbReference type="Rhea" id="RHEA:41493"/>
    </physiologicalReaction>
</comment>
<comment type="catalytic activity">
    <reaction evidence="20">
        <text>1-octadecanoyl-2-(9Z-octadecenoyl)-sn-glycero-3-phosphoethanolamine + L-serine = 1-octadecanoyl-2-(9Z-octadecenoyl)-sn-glycero-3-phospho-L-serine + ethanolamine</text>
        <dbReference type="Rhea" id="RHEA:40795"/>
        <dbReference type="ChEBI" id="CHEBI:33384"/>
        <dbReference type="ChEBI" id="CHEBI:57603"/>
        <dbReference type="ChEBI" id="CHEBI:75038"/>
        <dbReference type="ChEBI" id="CHEBI:78260"/>
    </reaction>
    <physiologicalReaction direction="left-to-right" evidence="20">
        <dbReference type="Rhea" id="RHEA:40796"/>
    </physiologicalReaction>
</comment>
<evidence type="ECO:0000256" key="16">
    <source>
        <dbReference type="ARBA" id="ARBA00035875"/>
    </source>
</evidence>
<evidence type="ECO:0000256" key="20">
    <source>
        <dbReference type="ARBA" id="ARBA00036644"/>
    </source>
</evidence>
<dbReference type="EMBL" id="LR905418">
    <property type="protein sequence ID" value="CAD7253471.1"/>
    <property type="molecule type" value="Genomic_DNA"/>
</dbReference>
<dbReference type="PANTHER" id="PTHR15362">
    <property type="entry name" value="PHOSPHATIDYLINOSITOL SYNTHASE"/>
    <property type="match status" value="1"/>
</dbReference>
<evidence type="ECO:0000256" key="4">
    <source>
        <dbReference type="ARBA" id="ARBA00008671"/>
    </source>
</evidence>
<dbReference type="GO" id="GO:0006659">
    <property type="term" value="P:phosphatidylserine biosynthetic process"/>
    <property type="evidence" value="ECO:0007669"/>
    <property type="project" value="UniProtKB-UniRule"/>
</dbReference>
<comment type="catalytic activity">
    <reaction evidence="17">
        <text>1-octadecanoyl-2-(5Z,8Z,11Z,14Z)-eicosatetraenoyl-sn-glycero-3-phosphoethanolamine + L-serine = 1-octadecanoyl-2-(5Z,8Z,11Z,14Z)-eicosatetraenoyl-sn-glycero-3-phosphoserine + ethanolamine</text>
        <dbReference type="Rhea" id="RHEA:41500"/>
        <dbReference type="ChEBI" id="CHEBI:33384"/>
        <dbReference type="ChEBI" id="CHEBI:57603"/>
        <dbReference type="ChEBI" id="CHEBI:78268"/>
        <dbReference type="ChEBI" id="CHEBI:78269"/>
    </reaction>
    <physiologicalReaction direction="left-to-right" evidence="17">
        <dbReference type="Rhea" id="RHEA:41501"/>
    </physiologicalReaction>
</comment>
<dbReference type="EC" id="2.7.8.29" evidence="22"/>
<evidence type="ECO:0000256" key="15">
    <source>
        <dbReference type="ARBA" id="ARBA00035833"/>
    </source>
</evidence>
<dbReference type="GO" id="GO:0106245">
    <property type="term" value="F:L-serine-phosphatidylethanolamine phosphatidyltransferase activity"/>
    <property type="evidence" value="ECO:0007669"/>
    <property type="project" value="UniProtKB-UniRule"/>
</dbReference>
<dbReference type="PANTHER" id="PTHR15362:SF7">
    <property type="entry name" value="PHOSPHATIDYLSERINE SYNTHASE 2"/>
    <property type="match status" value="1"/>
</dbReference>
<feature type="transmembrane region" description="Helical" evidence="22">
    <location>
        <begin position="417"/>
        <end position="437"/>
    </location>
</feature>
<keyword evidence="13 22" id="KW-1208">Phospholipid metabolism</keyword>
<dbReference type="AlphaFoldDB" id="A0A7R9AGG4"/>
<comment type="similarity">
    <text evidence="4 22">Belongs to the phosphatidyl serine synthase family.</text>
</comment>
<gene>
    <name evidence="24" type="ORF">DSTB1V02_LOCUS13221</name>
</gene>
<evidence type="ECO:0000256" key="5">
    <source>
        <dbReference type="ARBA" id="ARBA00022516"/>
    </source>
</evidence>
<comment type="catalytic activity">
    <reaction evidence="21">
        <text>1-(1Z-octadecenyl)-2-(5Z,8Z,11Z,14Z- eicosatetraenoyl)-sn-glycero-3-phosphoethanolamine + L-serine = 1-(1Z-octadecenyl)-2-(5Z,8Z,11Z,14Z-eicosatetraenoyl)-sn-glycero-3-phospho-L-serine + ethanolamine</text>
        <dbReference type="Rhea" id="RHEA:41604"/>
        <dbReference type="ChEBI" id="CHEBI:33384"/>
        <dbReference type="ChEBI" id="CHEBI:57603"/>
        <dbReference type="ChEBI" id="CHEBI:78342"/>
        <dbReference type="ChEBI" id="CHEBI:78343"/>
    </reaction>
    <physiologicalReaction direction="left-to-right" evidence="21">
        <dbReference type="Rhea" id="RHEA:41605"/>
    </physiologicalReaction>
</comment>
<evidence type="ECO:0000256" key="18">
    <source>
        <dbReference type="ARBA" id="ARBA00036428"/>
    </source>
</evidence>
<evidence type="ECO:0000256" key="11">
    <source>
        <dbReference type="ARBA" id="ARBA00023136"/>
    </source>
</evidence>
<evidence type="ECO:0000256" key="14">
    <source>
        <dbReference type="ARBA" id="ARBA00035767"/>
    </source>
</evidence>
<comment type="subcellular location">
    <subcellularLocation>
        <location evidence="1 22">Endoplasmic reticulum membrane</location>
        <topology evidence="1 22">Multi-pass membrane protein</topology>
    </subcellularLocation>
</comment>
<proteinExistence type="inferred from homology"/>
<feature type="transmembrane region" description="Helical" evidence="22">
    <location>
        <begin position="98"/>
        <end position="116"/>
    </location>
</feature>
<keyword evidence="25" id="KW-1185">Reference proteome</keyword>
<comment type="function">
    <text evidence="22">Catalyzes a base-exchange reaction in which the polar head group of phosphatidylethanolamine (PE) is replaced by L-serine.</text>
</comment>
<evidence type="ECO:0000256" key="1">
    <source>
        <dbReference type="ARBA" id="ARBA00004477"/>
    </source>
</evidence>
<comment type="catalytic activity">
    <reaction evidence="19">
        <text>1-(1Z-octadecenyl)-2-(4Z,7Z,10Z,13Z,16Z,19Z-docosahexaenoyl)-sn-glycero-3-phosphoethanolamine + L-serine = 1-(1Z-octadecenyl)-2-(4Z,7Z,10Z,13Z,16Z,19Z-docosahexaenoyl)-sn-glycero-3-phospho-L-serine + ethanolamine</text>
        <dbReference type="Rhea" id="RHEA:41496"/>
        <dbReference type="ChEBI" id="CHEBI:33384"/>
        <dbReference type="ChEBI" id="CHEBI:57603"/>
        <dbReference type="ChEBI" id="CHEBI:78263"/>
        <dbReference type="ChEBI" id="CHEBI:78264"/>
    </reaction>
    <physiologicalReaction direction="left-to-right" evidence="19">
        <dbReference type="Rhea" id="RHEA:41497"/>
    </physiologicalReaction>
</comment>
<evidence type="ECO:0000313" key="25">
    <source>
        <dbReference type="Proteomes" id="UP000677054"/>
    </source>
</evidence>
<protein>
    <recommendedName>
        <fullName evidence="22">Phosphatidylserine synthase</fullName>
        <ecNumber evidence="22">2.7.8.29</ecNumber>
    </recommendedName>
    <alternativeName>
        <fullName evidence="22">Serine-exchange enzyme</fullName>
    </alternativeName>
</protein>
<keyword evidence="11 22" id="KW-0472">Membrane</keyword>
<evidence type="ECO:0000256" key="10">
    <source>
        <dbReference type="ARBA" id="ARBA00023098"/>
    </source>
</evidence>
<feature type="transmembrane region" description="Helical" evidence="22">
    <location>
        <begin position="319"/>
        <end position="338"/>
    </location>
</feature>
<comment type="pathway">
    <text evidence="2 22">Phospholipid metabolism; phosphatidylserine biosynthesis.</text>
</comment>
<evidence type="ECO:0000256" key="13">
    <source>
        <dbReference type="ARBA" id="ARBA00023264"/>
    </source>
</evidence>
<comment type="catalytic activity">
    <reaction evidence="15">
        <text>1-hexadecanoyl-2-(4Z,7Z,10Z,13Z,16Z,19Z-docosahexaenoyl)-sn-glycero-3-phosphoethanolamine + L-serine = 1-hexadecanoyl-2-(4Z,7Z,10Z,13Z,16Z,19Z-docosahexaenoyl)-sn-glycero-3-phosphoserine + ethanolamine</text>
        <dbReference type="Rhea" id="RHEA:41488"/>
        <dbReference type="ChEBI" id="CHEBI:33384"/>
        <dbReference type="ChEBI" id="CHEBI:57603"/>
        <dbReference type="ChEBI" id="CHEBI:78261"/>
        <dbReference type="ChEBI" id="CHEBI:78262"/>
    </reaction>
    <physiologicalReaction direction="left-to-right" evidence="15">
        <dbReference type="Rhea" id="RHEA:41489"/>
    </physiologicalReaction>
</comment>
<evidence type="ECO:0000256" key="9">
    <source>
        <dbReference type="ARBA" id="ARBA00022989"/>
    </source>
</evidence>
<evidence type="ECO:0000256" key="21">
    <source>
        <dbReference type="ARBA" id="ARBA00036733"/>
    </source>
</evidence>
<accession>A0A7R9AGG4</accession>
<dbReference type="EMBL" id="CAJPEV010005901">
    <property type="protein sequence ID" value="CAG0903646.1"/>
    <property type="molecule type" value="Genomic_DNA"/>
</dbReference>
<keyword evidence="12 22" id="KW-0594">Phospholipid biosynthesis</keyword>
<comment type="catalytic activity">
    <reaction evidence="22">
        <text>a 1,2-diacyl-sn-glycero-3-phosphoethanolamine + L-serine = a 1,2-diacyl-sn-glycero-3-phospho-L-serine + ethanolamine</text>
        <dbReference type="Rhea" id="RHEA:27606"/>
        <dbReference type="ChEBI" id="CHEBI:33384"/>
        <dbReference type="ChEBI" id="CHEBI:57262"/>
        <dbReference type="ChEBI" id="CHEBI:57603"/>
        <dbReference type="ChEBI" id="CHEBI:64612"/>
        <dbReference type="EC" id="2.7.8.29"/>
    </reaction>
</comment>
<feature type="transmembrane region" description="Helical" evidence="22">
    <location>
        <begin position="214"/>
        <end position="232"/>
    </location>
</feature>
<feature type="transmembrane region" description="Helical" evidence="22">
    <location>
        <begin position="252"/>
        <end position="273"/>
    </location>
</feature>
<evidence type="ECO:0000256" key="17">
    <source>
        <dbReference type="ARBA" id="ARBA00035955"/>
    </source>
</evidence>
<evidence type="ECO:0000256" key="22">
    <source>
        <dbReference type="RuleBase" id="RU368094"/>
    </source>
</evidence>
<sequence>MLELKEATSKFKLRASDFVAQTYATLEGEEQTKGVKSKYGRLAHDWKAEEKAERAVFDDGTMTYFWRGHTMTVLFTLIIGLIYVATVEPVETDSFYNTKRGLIAVIIVFVLVGVTVTPDGPFRRPHPAIWRFAFCCSIVYELALIFLLFQTSTDARLLLKHVDPQLGEPLAEKDYGGNCRIYDPDRPDDPFHNVWDKMDVFVPSHMFGWLMKTLILRDWWVCMVISVMFEILEYTLEHQLPNFSECWWDHWILDALVCNGLGILLGLMVLNYFSLKTYFWRGLWKIRTYRGKLSRIIGQFGPYSWIDFEWKPTSSLGRWMSMLGIIFMFLVTELNTFYLKFVLWVPPEHWLNAARLFFMLLWGAVALRETFQYLDDPECDEFGRQSWLVAAIVSSEFLIVVKFGWETVSKPLPRSVAIFWLLGVGLLILWTVWNFFLKVHPSEKRNSNWNHVGKADSQKSAREKPSALRSPGEARRTQSLRLRHHRNTKMNSHRNA</sequence>
<keyword evidence="8 22" id="KW-0256">Endoplasmic reticulum</keyword>
<comment type="catalytic activity">
    <reaction evidence="16">
        <text>1-(1Z-octadecenyl)-2-(9Z-octadecenoyl)-sn-glycero-3-phosphoethanolamine + L-serine = 1-(1Z-octadecenyl)-2-(9Z-octadecenoyl)-sn-glycero-3-phospho-L-serine + ethanolamine</text>
        <dbReference type="Rhea" id="RHEA:41600"/>
        <dbReference type="ChEBI" id="CHEBI:33384"/>
        <dbReference type="ChEBI" id="CHEBI:57603"/>
        <dbReference type="ChEBI" id="CHEBI:78340"/>
        <dbReference type="ChEBI" id="CHEBI:78341"/>
    </reaction>
    <physiologicalReaction direction="left-to-right" evidence="16">
        <dbReference type="Rhea" id="RHEA:41601"/>
    </physiologicalReaction>
</comment>
<dbReference type="OrthoDB" id="10265393at2759"/>
<dbReference type="Pfam" id="PF03034">
    <property type="entry name" value="PSS"/>
    <property type="match status" value="1"/>
</dbReference>
<evidence type="ECO:0000256" key="2">
    <source>
        <dbReference type="ARBA" id="ARBA00004916"/>
    </source>
</evidence>
<dbReference type="GO" id="GO:0005789">
    <property type="term" value="C:endoplasmic reticulum membrane"/>
    <property type="evidence" value="ECO:0007669"/>
    <property type="project" value="UniProtKB-SubCell"/>
</dbReference>
<evidence type="ECO:0000313" key="24">
    <source>
        <dbReference type="EMBL" id="CAD7253471.1"/>
    </source>
</evidence>
<comment type="catalytic activity">
    <reaction evidence="14">
        <text>1-hexadecanoyl-2-(9Z-octadecenoyl)-sn-glycero-3-phosphoethanolamine + L-serine = 1-hexadecanoyl-2-(9Z-octadecenoyl)-sn-glycero-3-phospho-L-serine + ethanolamine</text>
        <dbReference type="Rhea" id="RHEA:41484"/>
        <dbReference type="ChEBI" id="CHEBI:33384"/>
        <dbReference type="ChEBI" id="CHEBI:57603"/>
        <dbReference type="ChEBI" id="CHEBI:73007"/>
        <dbReference type="ChEBI" id="CHEBI:75029"/>
    </reaction>
    <physiologicalReaction direction="left-to-right" evidence="14">
        <dbReference type="Rhea" id="RHEA:41485"/>
    </physiologicalReaction>
</comment>
<evidence type="ECO:0000256" key="8">
    <source>
        <dbReference type="ARBA" id="ARBA00022824"/>
    </source>
</evidence>
<keyword evidence="7 22" id="KW-0812">Transmembrane</keyword>
<evidence type="ECO:0000256" key="6">
    <source>
        <dbReference type="ARBA" id="ARBA00022679"/>
    </source>
</evidence>
<feature type="compositionally biased region" description="Basic and acidic residues" evidence="23">
    <location>
        <begin position="453"/>
        <end position="476"/>
    </location>
</feature>
<evidence type="ECO:0000256" key="12">
    <source>
        <dbReference type="ARBA" id="ARBA00023209"/>
    </source>
</evidence>
<name>A0A7R9AGG4_9CRUS</name>
<dbReference type="UniPathway" id="UPA00948"/>